<dbReference type="GO" id="GO:0008999">
    <property type="term" value="F:protein-N-terminal-alanine acetyltransferase activity"/>
    <property type="evidence" value="ECO:0007669"/>
    <property type="project" value="TreeGrafter"/>
</dbReference>
<evidence type="ECO:0000259" key="1">
    <source>
        <dbReference type="PROSITE" id="PS51186"/>
    </source>
</evidence>
<dbReference type="InterPro" id="IPR016181">
    <property type="entry name" value="Acyl_CoA_acyltransferase"/>
</dbReference>
<dbReference type="PANTHER" id="PTHR43441:SF10">
    <property type="entry name" value="ACETYLTRANSFERASE"/>
    <property type="match status" value="1"/>
</dbReference>
<comment type="caution">
    <text evidence="2">The sequence shown here is derived from an EMBL/GenBank/DDBJ whole genome shotgun (WGS) entry which is preliminary data.</text>
</comment>
<organism evidence="2 5">
    <name type="scientific">Pseudonocardia alni</name>
    <name type="common">Amycolata alni</name>
    <dbReference type="NCBI Taxonomy" id="33907"/>
    <lineage>
        <taxon>Bacteria</taxon>
        <taxon>Bacillati</taxon>
        <taxon>Actinomycetota</taxon>
        <taxon>Actinomycetes</taxon>
        <taxon>Pseudonocardiales</taxon>
        <taxon>Pseudonocardiaceae</taxon>
        <taxon>Pseudonocardia</taxon>
    </lineage>
</organism>
<dbReference type="EMBL" id="PHUJ01000003">
    <property type="protein sequence ID" value="PKB30797.1"/>
    <property type="molecule type" value="Genomic_DNA"/>
</dbReference>
<dbReference type="EMBL" id="JACCCZ010000001">
    <property type="protein sequence ID" value="NYG03695.1"/>
    <property type="molecule type" value="Genomic_DNA"/>
</dbReference>
<dbReference type="AlphaFoldDB" id="A0A852WBM1"/>
<gene>
    <name evidence="3" type="ORF">ATL51_2470</name>
    <name evidence="2" type="ORF">HDA37_003980</name>
</gene>
<accession>A0AA44UNS4</accession>
<dbReference type="Gene3D" id="3.40.630.30">
    <property type="match status" value="1"/>
</dbReference>
<sequence length="194" mass="20960">MPAPAPDPVLDPVEINAGTWYLRGPRHDGRVDDRPAVAASCRDPEIRRWRNRPDPAAPDFDEQVTAHVADRIDGWARGTRCAWAVAEPTTGEMLGEITLEHLDIAHGTAELRCWTLPGARGRGLARTAAGAVVRFAFGGLGLHRVTWMHAEPNRASAAVAAALGFVPEGRLREAWTVDGERVDVVVLGRLVGEG</sequence>
<evidence type="ECO:0000313" key="5">
    <source>
        <dbReference type="Proteomes" id="UP000549695"/>
    </source>
</evidence>
<dbReference type="RefSeq" id="WP_073576382.1">
    <property type="nucleotide sequence ID" value="NZ_BAAAJZ010000003.1"/>
</dbReference>
<dbReference type="Pfam" id="PF13302">
    <property type="entry name" value="Acetyltransf_3"/>
    <property type="match status" value="1"/>
</dbReference>
<dbReference type="GeneID" id="98053680"/>
<evidence type="ECO:0000313" key="2">
    <source>
        <dbReference type="EMBL" id="NYG03695.1"/>
    </source>
</evidence>
<dbReference type="InterPro" id="IPR051908">
    <property type="entry name" value="Ribosomal_N-acetyltransferase"/>
</dbReference>
<keyword evidence="5" id="KW-1185">Reference proteome</keyword>
<dbReference type="Proteomes" id="UP000549695">
    <property type="component" value="Unassembled WGS sequence"/>
</dbReference>
<dbReference type="SUPFAM" id="SSF55729">
    <property type="entry name" value="Acyl-CoA N-acyltransferases (Nat)"/>
    <property type="match status" value="1"/>
</dbReference>
<evidence type="ECO:0000313" key="3">
    <source>
        <dbReference type="EMBL" id="PKB30797.1"/>
    </source>
</evidence>
<protein>
    <submittedName>
        <fullName evidence="2">RimJ/RimL family protein N-acetyltransferase</fullName>
    </submittedName>
</protein>
<dbReference type="InterPro" id="IPR000182">
    <property type="entry name" value="GNAT_dom"/>
</dbReference>
<reference evidence="2 5" key="1">
    <citation type="submission" date="2020-07" db="EMBL/GenBank/DDBJ databases">
        <title>Sequencing the genomes of 1000 actinobacteria strains.</title>
        <authorList>
            <person name="Klenk H.-P."/>
        </authorList>
    </citation>
    <scope>NUCLEOTIDE SEQUENCE [LARGE SCALE GENOMIC DNA]</scope>
    <source>
        <strain evidence="3 4">DSM 44104</strain>
        <strain evidence="2 5">DSM 44749</strain>
    </source>
</reference>
<dbReference type="PANTHER" id="PTHR43441">
    <property type="entry name" value="RIBOSOMAL-PROTEIN-SERINE ACETYLTRANSFERASE"/>
    <property type="match status" value="1"/>
</dbReference>
<dbReference type="GO" id="GO:0005737">
    <property type="term" value="C:cytoplasm"/>
    <property type="evidence" value="ECO:0007669"/>
    <property type="project" value="TreeGrafter"/>
</dbReference>
<dbReference type="GO" id="GO:1990189">
    <property type="term" value="F:protein N-terminal-serine acetyltransferase activity"/>
    <property type="evidence" value="ECO:0007669"/>
    <property type="project" value="TreeGrafter"/>
</dbReference>
<dbReference type="PROSITE" id="PS51186">
    <property type="entry name" value="GNAT"/>
    <property type="match status" value="1"/>
</dbReference>
<name>A0A852WBM1_PSEA5</name>
<evidence type="ECO:0000313" key="4">
    <source>
        <dbReference type="Proteomes" id="UP000232453"/>
    </source>
</evidence>
<proteinExistence type="predicted"/>
<accession>A0A852WBM1</accession>
<dbReference type="Proteomes" id="UP000232453">
    <property type="component" value="Unassembled WGS sequence"/>
</dbReference>
<feature type="domain" description="N-acetyltransferase" evidence="1">
    <location>
        <begin position="31"/>
        <end position="183"/>
    </location>
</feature>